<proteinExistence type="predicted"/>
<protein>
    <recommendedName>
        <fullName evidence="3">DUF2384 domain-containing protein</fullName>
    </recommendedName>
</protein>
<dbReference type="Proteomes" id="UP001449657">
    <property type="component" value="Chromosome"/>
</dbReference>
<evidence type="ECO:0000313" key="2">
    <source>
        <dbReference type="Proteomes" id="UP001449657"/>
    </source>
</evidence>
<name>A0ABZ2Z4D9_9BACT</name>
<evidence type="ECO:0000313" key="1">
    <source>
        <dbReference type="EMBL" id="WZN45394.1"/>
    </source>
</evidence>
<gene>
    <name evidence="1" type="ORF">WJU22_21070</name>
</gene>
<accession>A0ABZ2Z4D9</accession>
<organism evidence="1 2">
    <name type="scientific">Chitinophaga caseinilytica</name>
    <dbReference type="NCBI Taxonomy" id="2267521"/>
    <lineage>
        <taxon>Bacteria</taxon>
        <taxon>Pseudomonadati</taxon>
        <taxon>Bacteroidota</taxon>
        <taxon>Chitinophagia</taxon>
        <taxon>Chitinophagales</taxon>
        <taxon>Chitinophagaceae</taxon>
        <taxon>Chitinophaga</taxon>
    </lineage>
</organism>
<sequence length="162" mass="18407">MPQKPLDENSCYHVCVDSVIDLATKAINPKRALGKKKLTTEQFREFVKMSEISWLELSYVFRLDALQVPKYLASVDLEDKVHQQLLEVLAIYGMGYSRRGMPGLFNMWMRQERASMGYLSPLSLLSTPMGRKMVSDWIKKELWSGGGRHLPIAGRGAEGDRA</sequence>
<reference evidence="1 2" key="1">
    <citation type="submission" date="2024-03" db="EMBL/GenBank/DDBJ databases">
        <title>Chitinophaga caseinilytica sp. nov., a casein hydrolysing bacterium isolated from forest soil.</title>
        <authorList>
            <person name="Lee D.S."/>
            <person name="Han D.M."/>
            <person name="Baek J.H."/>
            <person name="Choi D.G."/>
            <person name="Jeon J.H."/>
            <person name="Jeon C.O."/>
        </authorList>
    </citation>
    <scope>NUCLEOTIDE SEQUENCE [LARGE SCALE GENOMIC DNA]</scope>
    <source>
        <strain evidence="1 2">KACC 19118</strain>
    </source>
</reference>
<dbReference type="RefSeq" id="WP_341840146.1">
    <property type="nucleotide sequence ID" value="NZ_CP149792.1"/>
</dbReference>
<evidence type="ECO:0008006" key="3">
    <source>
        <dbReference type="Google" id="ProtNLM"/>
    </source>
</evidence>
<dbReference type="EMBL" id="CP150096">
    <property type="protein sequence ID" value="WZN45394.1"/>
    <property type="molecule type" value="Genomic_DNA"/>
</dbReference>
<keyword evidence="2" id="KW-1185">Reference proteome</keyword>